<evidence type="ECO:0000313" key="7">
    <source>
        <dbReference type="Proteomes" id="UP000034588"/>
    </source>
</evidence>
<keyword evidence="2 3" id="KW-0687">Ribonucleoprotein</keyword>
<dbReference type="PANTHER" id="PTHR11761">
    <property type="entry name" value="50S/60S RIBOSOMAL PROTEIN L14/L23"/>
    <property type="match status" value="1"/>
</dbReference>
<dbReference type="PANTHER" id="PTHR11761:SF3">
    <property type="entry name" value="LARGE RIBOSOMAL SUBUNIT PROTEIN UL14M"/>
    <property type="match status" value="1"/>
</dbReference>
<evidence type="ECO:0000256" key="3">
    <source>
        <dbReference type="HAMAP-Rule" id="MF_01367"/>
    </source>
</evidence>
<keyword evidence="1 3" id="KW-0689">Ribosomal protein</keyword>
<proteinExistence type="inferred from homology"/>
<comment type="function">
    <text evidence="3 5">Binds to 23S rRNA. Forms part of two intersubunit bridges in the 70S ribosome.</text>
</comment>
<comment type="similarity">
    <text evidence="3 4">Belongs to the universal ribosomal protein uL14 family.</text>
</comment>
<evidence type="ECO:0000256" key="1">
    <source>
        <dbReference type="ARBA" id="ARBA00022980"/>
    </source>
</evidence>
<dbReference type="InterPro" id="IPR000218">
    <property type="entry name" value="Ribosomal_uL14"/>
</dbReference>
<reference evidence="6 7" key="1">
    <citation type="journal article" date="2015" name="Nature">
        <title>rRNA introns, odd ribosomes, and small enigmatic genomes across a large radiation of phyla.</title>
        <authorList>
            <person name="Brown C.T."/>
            <person name="Hug L.A."/>
            <person name="Thomas B.C."/>
            <person name="Sharon I."/>
            <person name="Castelle C.J."/>
            <person name="Singh A."/>
            <person name="Wilkins M.J."/>
            <person name="Williams K.H."/>
            <person name="Banfield J.F."/>
        </authorList>
    </citation>
    <scope>NUCLEOTIDE SEQUENCE [LARGE SCALE GENOMIC DNA]</scope>
</reference>
<evidence type="ECO:0000256" key="5">
    <source>
        <dbReference type="RuleBase" id="RU003950"/>
    </source>
</evidence>
<keyword evidence="3 5" id="KW-0694">RNA-binding</keyword>
<dbReference type="SMART" id="SM01374">
    <property type="entry name" value="Ribosomal_L14"/>
    <property type="match status" value="1"/>
</dbReference>
<dbReference type="GO" id="GO:0003735">
    <property type="term" value="F:structural constituent of ribosome"/>
    <property type="evidence" value="ECO:0007669"/>
    <property type="project" value="InterPro"/>
</dbReference>
<name>A0A0G1VY84_9BACT</name>
<dbReference type="Gene3D" id="2.40.150.20">
    <property type="entry name" value="Ribosomal protein L14"/>
    <property type="match status" value="1"/>
</dbReference>
<comment type="caution">
    <text evidence="6">The sequence shown here is derived from an EMBL/GenBank/DDBJ whole genome shotgun (WGS) entry which is preliminary data.</text>
</comment>
<evidence type="ECO:0000313" key="6">
    <source>
        <dbReference type="EMBL" id="KKW11426.1"/>
    </source>
</evidence>
<dbReference type="InterPro" id="IPR005745">
    <property type="entry name" value="Ribosomal_uL14_bac-type"/>
</dbReference>
<evidence type="ECO:0000256" key="2">
    <source>
        <dbReference type="ARBA" id="ARBA00023274"/>
    </source>
</evidence>
<dbReference type="GO" id="GO:0070180">
    <property type="term" value="F:large ribosomal subunit rRNA binding"/>
    <property type="evidence" value="ECO:0007669"/>
    <property type="project" value="TreeGrafter"/>
</dbReference>
<dbReference type="GO" id="GO:0006412">
    <property type="term" value="P:translation"/>
    <property type="evidence" value="ECO:0007669"/>
    <property type="project" value="UniProtKB-UniRule"/>
</dbReference>
<dbReference type="GO" id="GO:0022625">
    <property type="term" value="C:cytosolic large ribosomal subunit"/>
    <property type="evidence" value="ECO:0007669"/>
    <property type="project" value="TreeGrafter"/>
</dbReference>
<gene>
    <name evidence="3" type="primary">rplN</name>
    <name evidence="6" type="ORF">UY48_C0019G0007</name>
</gene>
<organism evidence="6 7">
    <name type="scientific">Candidatus Gottesmanbacteria bacterium GW2011_GWB1_49_7</name>
    <dbReference type="NCBI Taxonomy" id="1618448"/>
    <lineage>
        <taxon>Bacteria</taxon>
        <taxon>Candidatus Gottesmaniibacteriota</taxon>
    </lineage>
</organism>
<dbReference type="CDD" id="cd00337">
    <property type="entry name" value="Ribosomal_uL14"/>
    <property type="match status" value="1"/>
</dbReference>
<dbReference type="EMBL" id="LCQD01000019">
    <property type="protein sequence ID" value="KKW11426.1"/>
    <property type="molecule type" value="Genomic_DNA"/>
</dbReference>
<dbReference type="HAMAP" id="MF_01367">
    <property type="entry name" value="Ribosomal_uL14"/>
    <property type="match status" value="1"/>
</dbReference>
<dbReference type="NCBIfam" id="TIGR01067">
    <property type="entry name" value="rplN_bact"/>
    <property type="match status" value="1"/>
</dbReference>
<sequence length="124" mass="13891">MIQRRTKLTAADNSGVQLMSVIHIYGASKQKFARLGDIVQCVVKKADPQGLVKDDELVKVVVVRTRKEFHRSDGSYIRFDDNAGVVIDNDVDKNPRGTRVFGPVARELKEKGFDKIVSMAPEVY</sequence>
<dbReference type="PATRIC" id="fig|1618448.3.peg.754"/>
<dbReference type="SUPFAM" id="SSF50193">
    <property type="entry name" value="Ribosomal protein L14"/>
    <property type="match status" value="1"/>
</dbReference>
<dbReference type="AlphaFoldDB" id="A0A0G1VY84"/>
<evidence type="ECO:0000256" key="4">
    <source>
        <dbReference type="RuleBase" id="RU003949"/>
    </source>
</evidence>
<accession>A0A0G1VY84</accession>
<dbReference type="InterPro" id="IPR036853">
    <property type="entry name" value="Ribosomal_uL14_sf"/>
</dbReference>
<dbReference type="Proteomes" id="UP000034588">
    <property type="component" value="Unassembled WGS sequence"/>
</dbReference>
<dbReference type="Pfam" id="PF00238">
    <property type="entry name" value="Ribosomal_L14"/>
    <property type="match status" value="1"/>
</dbReference>
<comment type="subunit">
    <text evidence="3">Part of the 50S ribosomal subunit. Forms a cluster with proteins L3 and L19. In the 70S ribosome, L14 and L19 interact and together make contacts with the 16S rRNA in bridges B5 and B8.</text>
</comment>
<protein>
    <recommendedName>
        <fullName evidence="3">Large ribosomal subunit protein uL14</fullName>
    </recommendedName>
</protein>
<keyword evidence="3 5" id="KW-0699">rRNA-binding</keyword>